<feature type="domain" description="HMA" evidence="3">
    <location>
        <begin position="15"/>
        <end position="78"/>
    </location>
</feature>
<evidence type="ECO:0000313" key="4">
    <source>
        <dbReference type="EMBL" id="CAA7391636.1"/>
    </source>
</evidence>
<evidence type="ECO:0000313" key="5">
    <source>
        <dbReference type="Proteomes" id="UP000663760"/>
    </source>
</evidence>
<keyword evidence="1" id="KW-0479">Metal-binding</keyword>
<evidence type="ECO:0000259" key="3">
    <source>
        <dbReference type="PROSITE" id="PS50846"/>
    </source>
</evidence>
<keyword evidence="5" id="KW-1185">Reference proteome</keyword>
<sequence>MASSQVAPVPKDVHPQLVEMKVPLYSYGCEKKVKKALSNLKGIHSVHVDYELQKVTVWGICNRDDVLGIIKKKRREARFWDLDSTYQNESAAVEQTYEGNGDEQAAVPGTTEKAALEERPNKTRKPWKRLLPLSMGLR</sequence>
<feature type="region of interest" description="Disordered" evidence="2">
    <location>
        <begin position="95"/>
        <end position="124"/>
    </location>
</feature>
<gene>
    <name evidence="4" type="ORF">SI8410_02002907</name>
</gene>
<dbReference type="Proteomes" id="UP000663760">
    <property type="component" value="Chromosome 2"/>
</dbReference>
<accession>A0A7I8K3J5</accession>
<dbReference type="PANTHER" id="PTHR22814">
    <property type="entry name" value="COPPER TRANSPORT PROTEIN ATOX1-RELATED"/>
    <property type="match status" value="1"/>
</dbReference>
<dbReference type="GO" id="GO:0046872">
    <property type="term" value="F:metal ion binding"/>
    <property type="evidence" value="ECO:0007669"/>
    <property type="project" value="UniProtKB-KW"/>
</dbReference>
<dbReference type="OrthoDB" id="603535at2759"/>
<evidence type="ECO:0000256" key="2">
    <source>
        <dbReference type="SAM" id="MobiDB-lite"/>
    </source>
</evidence>
<dbReference type="AlphaFoldDB" id="A0A7I8K3J5"/>
<dbReference type="SUPFAM" id="SSF55008">
    <property type="entry name" value="HMA, heavy metal-associated domain"/>
    <property type="match status" value="1"/>
</dbReference>
<proteinExistence type="predicted"/>
<dbReference type="InterPro" id="IPR006121">
    <property type="entry name" value="HMA_dom"/>
</dbReference>
<dbReference type="EMBL" id="LR746265">
    <property type="protein sequence ID" value="CAA7391636.1"/>
    <property type="molecule type" value="Genomic_DNA"/>
</dbReference>
<name>A0A7I8K3J5_SPIIN</name>
<dbReference type="Gene3D" id="3.30.70.100">
    <property type="match status" value="1"/>
</dbReference>
<dbReference type="PROSITE" id="PS50846">
    <property type="entry name" value="HMA_2"/>
    <property type="match status" value="1"/>
</dbReference>
<dbReference type="PANTHER" id="PTHR22814:SF305">
    <property type="entry name" value="HEAVY METAL TRANSPORT_DETOXIFICATION SUPERFAMILY PROTEIN"/>
    <property type="match status" value="1"/>
</dbReference>
<evidence type="ECO:0000256" key="1">
    <source>
        <dbReference type="ARBA" id="ARBA00022723"/>
    </source>
</evidence>
<dbReference type="InterPro" id="IPR036163">
    <property type="entry name" value="HMA_dom_sf"/>
</dbReference>
<organism evidence="4 5">
    <name type="scientific">Spirodela intermedia</name>
    <name type="common">Intermediate duckweed</name>
    <dbReference type="NCBI Taxonomy" id="51605"/>
    <lineage>
        <taxon>Eukaryota</taxon>
        <taxon>Viridiplantae</taxon>
        <taxon>Streptophyta</taxon>
        <taxon>Embryophyta</taxon>
        <taxon>Tracheophyta</taxon>
        <taxon>Spermatophyta</taxon>
        <taxon>Magnoliopsida</taxon>
        <taxon>Liliopsida</taxon>
        <taxon>Araceae</taxon>
        <taxon>Lemnoideae</taxon>
        <taxon>Spirodela</taxon>
    </lineage>
</organism>
<dbReference type="CDD" id="cd00371">
    <property type="entry name" value="HMA"/>
    <property type="match status" value="1"/>
</dbReference>
<reference evidence="4" key="1">
    <citation type="submission" date="2020-02" db="EMBL/GenBank/DDBJ databases">
        <authorList>
            <person name="Scholz U."/>
            <person name="Mascher M."/>
            <person name="Fiebig A."/>
        </authorList>
    </citation>
    <scope>NUCLEOTIDE SEQUENCE</scope>
</reference>
<protein>
    <recommendedName>
        <fullName evidence="3">HMA domain-containing protein</fullName>
    </recommendedName>
</protein>
<dbReference type="Pfam" id="PF00403">
    <property type="entry name" value="HMA"/>
    <property type="match status" value="1"/>
</dbReference>